<accession>A0A433CZY7</accession>
<dbReference type="EMBL" id="RBNI01009495">
    <property type="protein sequence ID" value="RUP44149.1"/>
    <property type="molecule type" value="Genomic_DNA"/>
</dbReference>
<evidence type="ECO:0000313" key="3">
    <source>
        <dbReference type="Proteomes" id="UP000268093"/>
    </source>
</evidence>
<feature type="non-terminal residue" evidence="2">
    <location>
        <position position="122"/>
    </location>
</feature>
<sequence>MPLTTSHQRHIKTRQPSLSQRHRQTQATYLRRRSFKRWHNRPADGLRRFGGERWLGRKLGASSLEGVEAIAEKVRGGVSSRVFCDGSEDSEGGRVGICESIKHMLLVPATAPNWISQPPPPI</sequence>
<evidence type="ECO:0000256" key="1">
    <source>
        <dbReference type="SAM" id="MobiDB-lite"/>
    </source>
</evidence>
<dbReference type="AlphaFoldDB" id="A0A433CZY7"/>
<name>A0A433CZY7_9FUNG</name>
<proteinExistence type="predicted"/>
<evidence type="ECO:0000313" key="2">
    <source>
        <dbReference type="EMBL" id="RUP44149.1"/>
    </source>
</evidence>
<reference evidence="2 3" key="1">
    <citation type="journal article" date="2018" name="New Phytol.">
        <title>Phylogenomics of Endogonaceae and evolution of mycorrhizas within Mucoromycota.</title>
        <authorList>
            <person name="Chang Y."/>
            <person name="Desiro A."/>
            <person name="Na H."/>
            <person name="Sandor L."/>
            <person name="Lipzen A."/>
            <person name="Clum A."/>
            <person name="Barry K."/>
            <person name="Grigoriev I.V."/>
            <person name="Martin F.M."/>
            <person name="Stajich J.E."/>
            <person name="Smith M.E."/>
            <person name="Bonito G."/>
            <person name="Spatafora J.W."/>
        </authorList>
    </citation>
    <scope>NUCLEOTIDE SEQUENCE [LARGE SCALE GENOMIC DNA]</scope>
    <source>
        <strain evidence="2 3">GMNB39</strain>
    </source>
</reference>
<comment type="caution">
    <text evidence="2">The sequence shown here is derived from an EMBL/GenBank/DDBJ whole genome shotgun (WGS) entry which is preliminary data.</text>
</comment>
<gene>
    <name evidence="2" type="ORF">BC936DRAFT_149871</name>
</gene>
<organism evidence="2 3">
    <name type="scientific">Jimgerdemannia flammicorona</name>
    <dbReference type="NCBI Taxonomy" id="994334"/>
    <lineage>
        <taxon>Eukaryota</taxon>
        <taxon>Fungi</taxon>
        <taxon>Fungi incertae sedis</taxon>
        <taxon>Mucoromycota</taxon>
        <taxon>Mucoromycotina</taxon>
        <taxon>Endogonomycetes</taxon>
        <taxon>Endogonales</taxon>
        <taxon>Endogonaceae</taxon>
        <taxon>Jimgerdemannia</taxon>
    </lineage>
</organism>
<dbReference type="Proteomes" id="UP000268093">
    <property type="component" value="Unassembled WGS sequence"/>
</dbReference>
<protein>
    <submittedName>
        <fullName evidence="2">Uncharacterized protein</fullName>
    </submittedName>
</protein>
<keyword evidence="3" id="KW-1185">Reference proteome</keyword>
<feature type="region of interest" description="Disordered" evidence="1">
    <location>
        <begin position="1"/>
        <end position="25"/>
    </location>
</feature>